<gene>
    <name evidence="2" type="ORF">PoB_000666100</name>
</gene>
<organism evidence="2 3">
    <name type="scientific">Plakobranchus ocellatus</name>
    <dbReference type="NCBI Taxonomy" id="259542"/>
    <lineage>
        <taxon>Eukaryota</taxon>
        <taxon>Metazoa</taxon>
        <taxon>Spiralia</taxon>
        <taxon>Lophotrochozoa</taxon>
        <taxon>Mollusca</taxon>
        <taxon>Gastropoda</taxon>
        <taxon>Heterobranchia</taxon>
        <taxon>Euthyneura</taxon>
        <taxon>Panpulmonata</taxon>
        <taxon>Sacoglossa</taxon>
        <taxon>Placobranchoidea</taxon>
        <taxon>Plakobranchidae</taxon>
        <taxon>Plakobranchus</taxon>
    </lineage>
</organism>
<evidence type="ECO:0000256" key="1">
    <source>
        <dbReference type="ARBA" id="ARBA00001954"/>
    </source>
</evidence>
<evidence type="ECO:0000313" key="2">
    <source>
        <dbReference type="EMBL" id="GFN80155.1"/>
    </source>
</evidence>
<sequence>MDTSVEEMEKLFSTRNQTYPNMMEAYHNLSKLLSELFRRSRHVSIVSRSVGNPTLRDTSYGIIDKLSFTAGPRKSPVIHQTPAVPINKNQRYYHSDGTKSYRKSIGSLLCRRLERLKHMSYGKQSALLLNRCYSTVQEKSNSDKLYLDAKDPKLWEILSEDMIVKTDFLNEKEEEALFIEVEKYMKRLRYEFDHWDNAIHGYRETEKKEWNDENMKVLNRVKDLAFTPSVAPLAYVHVLDIAKEGYIKPHVDAVRFCGDTITGMCLLSSCVMRLALESDSTNYADVYLPRRSLYIMRGRARYDFTHEVLKDDQSYFKAIWASRLPSTPPTLITAFQTGIVFIYSQIHNKVISGFQALSQARVSVAGLEPVTQRSLQVSGRIG</sequence>
<keyword evidence="3" id="KW-1185">Reference proteome</keyword>
<dbReference type="SUPFAM" id="SSF51197">
    <property type="entry name" value="Clavaminate synthase-like"/>
    <property type="match status" value="1"/>
</dbReference>
<dbReference type="EMBL" id="BLXT01000801">
    <property type="protein sequence ID" value="GFN80155.1"/>
    <property type="molecule type" value="Genomic_DNA"/>
</dbReference>
<dbReference type="InterPro" id="IPR032870">
    <property type="entry name" value="ALKBH7-like"/>
</dbReference>
<comment type="caution">
    <text evidence="2">The sequence shown here is derived from an EMBL/GenBank/DDBJ whole genome shotgun (WGS) entry which is preliminary data.</text>
</comment>
<dbReference type="PANTHER" id="PTHR21052">
    <property type="entry name" value="SPERMATOGENESIS ASSOCIATED 11-RELATED"/>
    <property type="match status" value="1"/>
</dbReference>
<name>A0AAV3YCP8_9GAST</name>
<dbReference type="GO" id="GO:0051213">
    <property type="term" value="F:dioxygenase activity"/>
    <property type="evidence" value="ECO:0007669"/>
    <property type="project" value="UniProtKB-KW"/>
</dbReference>
<dbReference type="Gene3D" id="2.60.120.590">
    <property type="entry name" value="Alpha-ketoglutarate-dependent dioxygenase AlkB-like"/>
    <property type="match status" value="1"/>
</dbReference>
<proteinExistence type="predicted"/>
<comment type="cofactor">
    <cofactor evidence="1">
        <name>Fe(2+)</name>
        <dbReference type="ChEBI" id="CHEBI:29033"/>
    </cofactor>
</comment>
<dbReference type="GO" id="GO:0006631">
    <property type="term" value="P:fatty acid metabolic process"/>
    <property type="evidence" value="ECO:0007669"/>
    <property type="project" value="TreeGrafter"/>
</dbReference>
<dbReference type="InterPro" id="IPR037151">
    <property type="entry name" value="AlkB-like_sf"/>
</dbReference>
<keyword evidence="2" id="KW-0560">Oxidoreductase</keyword>
<evidence type="ECO:0000313" key="3">
    <source>
        <dbReference type="Proteomes" id="UP000735302"/>
    </source>
</evidence>
<protein>
    <submittedName>
        <fullName evidence="2">Alpha-ketoglutarate-dependent dioxygenase alkb homolog 7, mitochondrial-like protein</fullName>
    </submittedName>
</protein>
<dbReference type="PANTHER" id="PTHR21052:SF0">
    <property type="entry name" value="ALPHA-KETOGLUTARATE-DEPENDENT DIOXYGENASE ALKB HOMOLOG 7, MITOCHONDRIAL"/>
    <property type="match status" value="1"/>
</dbReference>
<dbReference type="GO" id="GO:0006974">
    <property type="term" value="P:DNA damage response"/>
    <property type="evidence" value="ECO:0007669"/>
    <property type="project" value="InterPro"/>
</dbReference>
<accession>A0AAV3YCP8</accession>
<reference evidence="2 3" key="1">
    <citation type="journal article" date="2021" name="Elife">
        <title>Chloroplast acquisition without the gene transfer in kleptoplastic sea slugs, Plakobranchus ocellatus.</title>
        <authorList>
            <person name="Maeda T."/>
            <person name="Takahashi S."/>
            <person name="Yoshida T."/>
            <person name="Shimamura S."/>
            <person name="Takaki Y."/>
            <person name="Nagai Y."/>
            <person name="Toyoda A."/>
            <person name="Suzuki Y."/>
            <person name="Arimoto A."/>
            <person name="Ishii H."/>
            <person name="Satoh N."/>
            <person name="Nishiyama T."/>
            <person name="Hasebe M."/>
            <person name="Maruyama T."/>
            <person name="Minagawa J."/>
            <person name="Obokata J."/>
            <person name="Shigenobu S."/>
        </authorList>
    </citation>
    <scope>NUCLEOTIDE SEQUENCE [LARGE SCALE GENOMIC DNA]</scope>
</reference>
<dbReference type="AlphaFoldDB" id="A0AAV3YCP8"/>
<dbReference type="GO" id="GO:0005759">
    <property type="term" value="C:mitochondrial matrix"/>
    <property type="evidence" value="ECO:0007669"/>
    <property type="project" value="TreeGrafter"/>
</dbReference>
<dbReference type="Proteomes" id="UP000735302">
    <property type="component" value="Unassembled WGS sequence"/>
</dbReference>
<keyword evidence="2" id="KW-0223">Dioxygenase</keyword>